<dbReference type="Pfam" id="PF00990">
    <property type="entry name" value="GGDEF"/>
    <property type="match status" value="1"/>
</dbReference>
<proteinExistence type="predicted"/>
<gene>
    <name evidence="7" type="ORF">DL796_02335</name>
</gene>
<dbReference type="InterPro" id="IPR043128">
    <property type="entry name" value="Rev_trsase/Diguanyl_cyclase"/>
</dbReference>
<dbReference type="CDD" id="cd12914">
    <property type="entry name" value="PDC1_DGC_like"/>
    <property type="match status" value="1"/>
</dbReference>
<reference evidence="7 8" key="1">
    <citation type="submission" date="2018-05" db="EMBL/GenBank/DDBJ databases">
        <title>Kangiella spongicola genome sequence.</title>
        <authorList>
            <person name="Maclea K.S."/>
            <person name="Goen A.E."/>
            <person name="Kelley C."/>
            <person name="Underriner A."/>
            <person name="Silverwood T."/>
            <person name="Trachtenberg A.M."/>
        </authorList>
    </citation>
    <scope>NUCLEOTIDE SEQUENCE [LARGE SCALE GENOMIC DNA]</scope>
    <source>
        <strain evidence="7 8">ATCC BAA-2076</strain>
    </source>
</reference>
<dbReference type="InterPro" id="IPR000160">
    <property type="entry name" value="GGDEF_dom"/>
</dbReference>
<keyword evidence="4" id="KW-0175">Coiled coil</keyword>
<evidence type="ECO:0000256" key="5">
    <source>
        <dbReference type="SAM" id="Phobius"/>
    </source>
</evidence>
<dbReference type="InterPro" id="IPR029787">
    <property type="entry name" value="Nucleotide_cyclase"/>
</dbReference>
<dbReference type="Proteomes" id="UP000247689">
    <property type="component" value="Unassembled WGS sequence"/>
</dbReference>
<dbReference type="FunFam" id="3.30.70.270:FF:000001">
    <property type="entry name" value="Diguanylate cyclase domain protein"/>
    <property type="match status" value="1"/>
</dbReference>
<keyword evidence="5" id="KW-1133">Transmembrane helix</keyword>
<comment type="caution">
    <text evidence="7">The sequence shown here is derived from an EMBL/GenBank/DDBJ whole genome shotgun (WGS) entry which is preliminary data.</text>
</comment>
<dbReference type="SUPFAM" id="SSF55073">
    <property type="entry name" value="Nucleotide cyclase"/>
    <property type="match status" value="1"/>
</dbReference>
<dbReference type="PROSITE" id="PS50887">
    <property type="entry name" value="GGDEF"/>
    <property type="match status" value="1"/>
</dbReference>
<name>A0A318D539_9GAMM</name>
<dbReference type="GO" id="GO:0052621">
    <property type="term" value="F:diguanylate cyclase activity"/>
    <property type="evidence" value="ECO:0007669"/>
    <property type="project" value="UniProtKB-EC"/>
</dbReference>
<evidence type="ECO:0000313" key="8">
    <source>
        <dbReference type="Proteomes" id="UP000247689"/>
    </source>
</evidence>
<evidence type="ECO:0000256" key="3">
    <source>
        <dbReference type="ARBA" id="ARBA00034247"/>
    </source>
</evidence>
<dbReference type="PANTHER" id="PTHR45138">
    <property type="entry name" value="REGULATORY COMPONENTS OF SENSORY TRANSDUCTION SYSTEM"/>
    <property type="match status" value="1"/>
</dbReference>
<evidence type="ECO:0000256" key="1">
    <source>
        <dbReference type="ARBA" id="ARBA00001946"/>
    </source>
</evidence>
<comment type="cofactor">
    <cofactor evidence="1">
        <name>Mg(2+)</name>
        <dbReference type="ChEBI" id="CHEBI:18420"/>
    </cofactor>
</comment>
<evidence type="ECO:0000256" key="2">
    <source>
        <dbReference type="ARBA" id="ARBA00012528"/>
    </source>
</evidence>
<dbReference type="PANTHER" id="PTHR45138:SF9">
    <property type="entry name" value="DIGUANYLATE CYCLASE DGCM-RELATED"/>
    <property type="match status" value="1"/>
</dbReference>
<accession>A0A318D539</accession>
<dbReference type="AlphaFoldDB" id="A0A318D539"/>
<dbReference type="GO" id="GO:0005886">
    <property type="term" value="C:plasma membrane"/>
    <property type="evidence" value="ECO:0007669"/>
    <property type="project" value="TreeGrafter"/>
</dbReference>
<keyword evidence="8" id="KW-1185">Reference proteome</keyword>
<feature type="domain" description="GGDEF" evidence="6">
    <location>
        <begin position="588"/>
        <end position="723"/>
    </location>
</feature>
<feature type="transmembrane region" description="Helical" evidence="5">
    <location>
        <begin position="460"/>
        <end position="478"/>
    </location>
</feature>
<dbReference type="GO" id="GO:0043709">
    <property type="term" value="P:cell adhesion involved in single-species biofilm formation"/>
    <property type="evidence" value="ECO:0007669"/>
    <property type="project" value="TreeGrafter"/>
</dbReference>
<protein>
    <recommendedName>
        <fullName evidence="2">diguanylate cyclase</fullName>
        <ecNumber evidence="2">2.7.7.65</ecNumber>
    </recommendedName>
</protein>
<dbReference type="GO" id="GO:1902201">
    <property type="term" value="P:negative regulation of bacterial-type flagellum-dependent cell motility"/>
    <property type="evidence" value="ECO:0007669"/>
    <property type="project" value="TreeGrafter"/>
</dbReference>
<dbReference type="SMART" id="SM00267">
    <property type="entry name" value="GGDEF"/>
    <property type="match status" value="1"/>
</dbReference>
<dbReference type="CDD" id="cd01949">
    <property type="entry name" value="GGDEF"/>
    <property type="match status" value="1"/>
</dbReference>
<feature type="transmembrane region" description="Helical" evidence="5">
    <location>
        <begin position="62"/>
        <end position="88"/>
    </location>
</feature>
<organism evidence="7 8">
    <name type="scientific">Kangiella spongicola</name>
    <dbReference type="NCBI Taxonomy" id="796379"/>
    <lineage>
        <taxon>Bacteria</taxon>
        <taxon>Pseudomonadati</taxon>
        <taxon>Pseudomonadota</taxon>
        <taxon>Gammaproteobacteria</taxon>
        <taxon>Kangiellales</taxon>
        <taxon>Kangiellaceae</taxon>
        <taxon>Kangiella</taxon>
    </lineage>
</organism>
<evidence type="ECO:0000259" key="6">
    <source>
        <dbReference type="PROSITE" id="PS50887"/>
    </source>
</evidence>
<dbReference type="NCBIfam" id="TIGR00254">
    <property type="entry name" value="GGDEF"/>
    <property type="match status" value="1"/>
</dbReference>
<sequence length="723" mass="81908">MRWDSISNIVQWGAQDLNYYQKDYLKKQVVYGVLFGIFAFLINFNFIIPIYGHLGLHMGEVFVFLCLIFRGLVPAIIATLLSSLGLFLATENPSLLITTLLQTLVVYFLIRRGFLILIADIIYWLILGLPITYVVITYFYQVTSTDFTQVILIKQAINGVLNISLALLVQPFLPSRLYSSNIANKLPKLSSRIFELSLICIVFPTLLITLILSDSNAQQSEKELEEILRIRAAHFAELSSGYLSYHKKAIENLSEVISELQDEPDQEATLNHWNSNYSGFLTMLITDEKGLVIEGVPEERFEKLLALPELSRLVSDRDYFVKPKETNQSFISEVFLGRGFGNDPIIAISAPYYSGGVFKGVVEGSLNLPNFSDIDATGNAYSVIVVDKSGKVIYSSPALNIKALTVFAQQDMTLAYSSNLPAIEVNEREYLYKQVTTDNGWVVKVLSKPNTLITAYKNNFYKLILTLIIISILALSVTRRFAKQITRPLERLVRYFEAQRPVPTRAMKYLSSEEVESIRLQLINAQSLMIDYQEKLKDEVDEKTKELKKTNEKLELLSRQDQLTNIFNRRGFELATQKVFKLAIRNHNPVTFAVLDVDNFKTINDSLGHTAGDKCLEYIGETLKDVFKRDTDFVGRYGGEEFVVMLAEGSEANHLHLLELFRATIENGSVCYGKQSIKMTISIGAYTVRDDFNISYEGIIKKSDELLYVSKSSGKNKITHKSQ</sequence>
<dbReference type="EC" id="2.7.7.65" evidence="2"/>
<dbReference type="Gene3D" id="3.30.450.20">
    <property type="entry name" value="PAS domain"/>
    <property type="match status" value="1"/>
</dbReference>
<keyword evidence="5" id="KW-0812">Transmembrane</keyword>
<feature type="transmembrane region" description="Helical" evidence="5">
    <location>
        <begin position="193"/>
        <end position="212"/>
    </location>
</feature>
<evidence type="ECO:0000256" key="4">
    <source>
        <dbReference type="SAM" id="Coils"/>
    </source>
</evidence>
<dbReference type="EMBL" id="QICH01000001">
    <property type="protein sequence ID" value="PXF64001.1"/>
    <property type="molecule type" value="Genomic_DNA"/>
</dbReference>
<dbReference type="Gene3D" id="3.30.70.270">
    <property type="match status" value="1"/>
</dbReference>
<evidence type="ECO:0000313" key="7">
    <source>
        <dbReference type="EMBL" id="PXF64001.1"/>
    </source>
</evidence>
<feature type="coiled-coil region" evidence="4">
    <location>
        <begin position="533"/>
        <end position="560"/>
    </location>
</feature>
<feature type="transmembrane region" description="Helical" evidence="5">
    <location>
        <begin position="29"/>
        <end position="50"/>
    </location>
</feature>
<comment type="catalytic activity">
    <reaction evidence="3">
        <text>2 GTP = 3',3'-c-di-GMP + 2 diphosphate</text>
        <dbReference type="Rhea" id="RHEA:24898"/>
        <dbReference type="ChEBI" id="CHEBI:33019"/>
        <dbReference type="ChEBI" id="CHEBI:37565"/>
        <dbReference type="ChEBI" id="CHEBI:58805"/>
        <dbReference type="EC" id="2.7.7.65"/>
    </reaction>
</comment>
<feature type="transmembrane region" description="Helical" evidence="5">
    <location>
        <begin position="94"/>
        <end position="110"/>
    </location>
</feature>
<dbReference type="InterPro" id="IPR050469">
    <property type="entry name" value="Diguanylate_Cyclase"/>
</dbReference>
<keyword evidence="5" id="KW-0472">Membrane</keyword>
<dbReference type="RefSeq" id="WP_110199591.1">
    <property type="nucleotide sequence ID" value="NZ_QICH01000001.1"/>
</dbReference>
<feature type="transmembrane region" description="Helical" evidence="5">
    <location>
        <begin position="152"/>
        <end position="173"/>
    </location>
</feature>
<feature type="transmembrane region" description="Helical" evidence="5">
    <location>
        <begin position="122"/>
        <end position="140"/>
    </location>
</feature>
<dbReference type="OrthoDB" id="8572793at2"/>